<evidence type="ECO:0000259" key="7">
    <source>
        <dbReference type="PROSITE" id="PS51767"/>
    </source>
</evidence>
<dbReference type="GO" id="GO:0004190">
    <property type="term" value="F:aspartic-type endopeptidase activity"/>
    <property type="evidence" value="ECO:0007669"/>
    <property type="project" value="UniProtKB-KW"/>
</dbReference>
<feature type="domain" description="Peptidase A1" evidence="7">
    <location>
        <begin position="77"/>
        <end position="449"/>
    </location>
</feature>
<organism evidence="8 9">
    <name type="scientific">Pyrus ussuriensis x Pyrus communis</name>
    <dbReference type="NCBI Taxonomy" id="2448454"/>
    <lineage>
        <taxon>Eukaryota</taxon>
        <taxon>Viridiplantae</taxon>
        <taxon>Streptophyta</taxon>
        <taxon>Embryophyta</taxon>
        <taxon>Tracheophyta</taxon>
        <taxon>Spermatophyta</taxon>
        <taxon>Magnoliopsida</taxon>
        <taxon>eudicotyledons</taxon>
        <taxon>Gunneridae</taxon>
        <taxon>Pentapetalae</taxon>
        <taxon>rosids</taxon>
        <taxon>fabids</taxon>
        <taxon>Rosales</taxon>
        <taxon>Rosaceae</taxon>
        <taxon>Amygdaloideae</taxon>
        <taxon>Maleae</taxon>
        <taxon>Pyrus</taxon>
    </lineage>
</organism>
<keyword evidence="2" id="KW-0645">Protease</keyword>
<keyword evidence="6" id="KW-0732">Signal</keyword>
<keyword evidence="8" id="KW-0472">Membrane</keyword>
<dbReference type="InterPro" id="IPR034161">
    <property type="entry name" value="Pepsin-like_plant"/>
</dbReference>
<reference evidence="8 9" key="1">
    <citation type="submission" date="2019-09" db="EMBL/GenBank/DDBJ databases">
        <authorList>
            <person name="Ou C."/>
        </authorList>
    </citation>
    <scope>NUCLEOTIDE SEQUENCE [LARGE SCALE GENOMIC DNA]</scope>
    <source>
        <strain evidence="8">S2</strain>
        <tissue evidence="8">Leaf</tissue>
    </source>
</reference>
<name>A0A5N5FFM6_9ROSA</name>
<keyword evidence="5" id="KW-0325">Glycoprotein</keyword>
<dbReference type="PANTHER" id="PTHR47967">
    <property type="entry name" value="OS07G0603500 PROTEIN-RELATED"/>
    <property type="match status" value="1"/>
</dbReference>
<dbReference type="InterPro" id="IPR032799">
    <property type="entry name" value="TAXi_C"/>
</dbReference>
<accession>A0A5N5FFM6</accession>
<protein>
    <submittedName>
        <fullName evidence="8">Transmembrane protein 56-B-like</fullName>
    </submittedName>
</protein>
<proteinExistence type="inferred from homology"/>
<dbReference type="GO" id="GO:0006508">
    <property type="term" value="P:proteolysis"/>
    <property type="evidence" value="ECO:0007669"/>
    <property type="project" value="UniProtKB-KW"/>
</dbReference>
<keyword evidence="4" id="KW-0378">Hydrolase</keyword>
<gene>
    <name evidence="8" type="ORF">D8674_002648</name>
</gene>
<keyword evidence="8" id="KW-0812">Transmembrane</keyword>
<keyword evidence="3" id="KW-0064">Aspartyl protease</keyword>
<evidence type="ECO:0000256" key="4">
    <source>
        <dbReference type="ARBA" id="ARBA00022801"/>
    </source>
</evidence>
<keyword evidence="9" id="KW-1185">Reference proteome</keyword>
<dbReference type="Proteomes" id="UP000327157">
    <property type="component" value="Chromosome 10"/>
</dbReference>
<dbReference type="SUPFAM" id="SSF50630">
    <property type="entry name" value="Acid proteases"/>
    <property type="match status" value="1"/>
</dbReference>
<dbReference type="InterPro" id="IPR032861">
    <property type="entry name" value="TAXi_N"/>
</dbReference>
<evidence type="ECO:0000313" key="9">
    <source>
        <dbReference type="Proteomes" id="UP000327157"/>
    </source>
</evidence>
<feature type="chain" id="PRO_5024430154" evidence="6">
    <location>
        <begin position="28"/>
        <end position="465"/>
    </location>
</feature>
<comment type="caution">
    <text evidence="8">The sequence shown here is derived from an EMBL/GenBank/DDBJ whole genome shotgun (WGS) entry which is preliminary data.</text>
</comment>
<dbReference type="CDD" id="cd05476">
    <property type="entry name" value="pepsin_A_like_plant"/>
    <property type="match status" value="1"/>
</dbReference>
<evidence type="ECO:0000313" key="8">
    <source>
        <dbReference type="EMBL" id="KAB2601643.1"/>
    </source>
</evidence>
<evidence type="ECO:0000256" key="1">
    <source>
        <dbReference type="ARBA" id="ARBA00007447"/>
    </source>
</evidence>
<evidence type="ECO:0000256" key="5">
    <source>
        <dbReference type="ARBA" id="ARBA00023180"/>
    </source>
</evidence>
<dbReference type="InterPro" id="IPR033121">
    <property type="entry name" value="PEPTIDASE_A1"/>
</dbReference>
<reference evidence="9" key="2">
    <citation type="submission" date="2019-10" db="EMBL/GenBank/DDBJ databases">
        <title>A de novo genome assembly of a pear dwarfing rootstock.</title>
        <authorList>
            <person name="Wang F."/>
            <person name="Wang J."/>
            <person name="Li S."/>
            <person name="Zhang Y."/>
            <person name="Fang M."/>
            <person name="Ma L."/>
            <person name="Zhao Y."/>
            <person name="Jiang S."/>
        </authorList>
    </citation>
    <scope>NUCLEOTIDE SEQUENCE [LARGE SCALE GENOMIC DNA]</scope>
</reference>
<evidence type="ECO:0000256" key="2">
    <source>
        <dbReference type="ARBA" id="ARBA00022670"/>
    </source>
</evidence>
<dbReference type="EMBL" id="SMOL01000695">
    <property type="protein sequence ID" value="KAB2601643.1"/>
    <property type="molecule type" value="Genomic_DNA"/>
</dbReference>
<dbReference type="PROSITE" id="PS00141">
    <property type="entry name" value="ASP_PROTEASE"/>
    <property type="match status" value="1"/>
</dbReference>
<dbReference type="InterPro" id="IPR051708">
    <property type="entry name" value="Plant_Aspart_Prot_A1"/>
</dbReference>
<dbReference type="InterPro" id="IPR001969">
    <property type="entry name" value="Aspartic_peptidase_AS"/>
</dbReference>
<feature type="signal peptide" evidence="6">
    <location>
        <begin position="1"/>
        <end position="27"/>
    </location>
</feature>
<dbReference type="Pfam" id="PF14541">
    <property type="entry name" value="TAXi_C"/>
    <property type="match status" value="1"/>
</dbReference>
<dbReference type="AlphaFoldDB" id="A0A5N5FFM6"/>
<dbReference type="OrthoDB" id="2747330at2759"/>
<dbReference type="InterPro" id="IPR021109">
    <property type="entry name" value="Peptidase_aspartic_dom_sf"/>
</dbReference>
<reference evidence="8 9" key="3">
    <citation type="submission" date="2019-11" db="EMBL/GenBank/DDBJ databases">
        <title>A de novo genome assembly of a pear dwarfing rootstock.</title>
        <authorList>
            <person name="Wang F."/>
            <person name="Wang J."/>
            <person name="Li S."/>
            <person name="Zhang Y."/>
            <person name="Fang M."/>
            <person name="Ma L."/>
            <person name="Zhao Y."/>
            <person name="Jiang S."/>
        </authorList>
    </citation>
    <scope>NUCLEOTIDE SEQUENCE [LARGE SCALE GENOMIC DNA]</scope>
    <source>
        <strain evidence="8">S2</strain>
        <tissue evidence="8">Leaf</tissue>
    </source>
</reference>
<sequence length="465" mass="50849">METPFTNTTLLFLLAIATFLNLTQTLASHRSSSTSLVLGLTHSRVSLPSPKASSYSKKMPSQVSDMIEPLREVRDGYLIPLSLGTPPQVIEVYMDTGSDLTWVPCGNLSFVCMDCDDYRNNKLMRPCGSSFCIDIHSSDNSIDPCTIVGCSLATLLKGTCPRPCPSFAYTYGAGGVVQGALSRDTLRVHGISSTPNNVVTREIPKFCFGCIWASYREPIGIAGFGRGALSLPFQLGFLQKGFSHCFLAFKYANNPNISSPLVIGDVAISSKENLQFTPMLKSPMYPSNYYIGLEAITIGNTSTVKQQGNGGMLIDSGTTYTHLPEPFYSNLLSVIESVIWYPRAKEMETKTSFDLCYLVPHTMNNTLIDQDDLLLPPITFHFLNNVSLVLPQGNHFYAMGAPVNSSVVKCLLFQVMDDGDYGPAGVFGSFQQQNVEVVYDLEKERIGFQPMDCASAAASQGLHKK</sequence>
<dbReference type="PANTHER" id="PTHR47967:SF47">
    <property type="entry name" value="CHLOROPLAST NUCLEOID DNA-BINDING PROTEIN-LIKE"/>
    <property type="match status" value="1"/>
</dbReference>
<evidence type="ECO:0000256" key="6">
    <source>
        <dbReference type="SAM" id="SignalP"/>
    </source>
</evidence>
<dbReference type="GO" id="GO:0005576">
    <property type="term" value="C:extracellular region"/>
    <property type="evidence" value="ECO:0007669"/>
    <property type="project" value="TreeGrafter"/>
</dbReference>
<comment type="similarity">
    <text evidence="1">Belongs to the peptidase A1 family.</text>
</comment>
<evidence type="ECO:0000256" key="3">
    <source>
        <dbReference type="ARBA" id="ARBA00022750"/>
    </source>
</evidence>
<dbReference type="Gene3D" id="2.40.70.10">
    <property type="entry name" value="Acid Proteases"/>
    <property type="match status" value="2"/>
</dbReference>
<dbReference type="PROSITE" id="PS51767">
    <property type="entry name" value="PEPTIDASE_A1"/>
    <property type="match status" value="1"/>
</dbReference>
<dbReference type="Pfam" id="PF14543">
    <property type="entry name" value="TAXi_N"/>
    <property type="match status" value="1"/>
</dbReference>